<proteinExistence type="predicted"/>
<dbReference type="Proteomes" id="UP000008672">
    <property type="component" value="Unassembled WGS sequence"/>
</dbReference>
<sequence length="97" mass="11296">RLAEVHHQVQENFKISGEVMKRRYDLKSCQSTYKPGDKVWLYNPRRKKGQSPKLMSDWEGPYAVMEGLSAMTFCIKGGKKTKPKVIHANRLWKYHGS</sequence>
<dbReference type="EMBL" id="AFYH01123539">
    <property type="status" value="NOT_ANNOTATED_CDS"/>
    <property type="molecule type" value="Genomic_DNA"/>
</dbReference>
<evidence type="ECO:0000313" key="2">
    <source>
        <dbReference type="Ensembl" id="ENSLACP00000014753.1"/>
    </source>
</evidence>
<dbReference type="InterPro" id="IPR054465">
    <property type="entry name" value="Integrase_p58-like_C"/>
</dbReference>
<accession>H3AYN2</accession>
<reference evidence="3" key="1">
    <citation type="submission" date="2011-08" db="EMBL/GenBank/DDBJ databases">
        <title>The draft genome of Latimeria chalumnae.</title>
        <authorList>
            <person name="Di Palma F."/>
            <person name="Alfoldi J."/>
            <person name="Johnson J."/>
            <person name="Berlin A."/>
            <person name="Gnerre S."/>
            <person name="Jaffe D."/>
            <person name="MacCallum I."/>
            <person name="Young S."/>
            <person name="Walker B.J."/>
            <person name="Lander E."/>
            <person name="Lindblad-Toh K."/>
        </authorList>
    </citation>
    <scope>NUCLEOTIDE SEQUENCE [LARGE SCALE GENOMIC DNA]</scope>
    <source>
        <strain evidence="3">Wild caught</strain>
    </source>
</reference>
<dbReference type="HOGENOM" id="CLU_191892_0_0_1"/>
<dbReference type="GeneTree" id="ENSGT00940000175042"/>
<protein>
    <recommendedName>
        <fullName evidence="1">Integrase p58-like C-terminal domain-containing protein</fullName>
    </recommendedName>
</protein>
<dbReference type="AlphaFoldDB" id="H3AYN2"/>
<dbReference type="Ensembl" id="ENSLACT00000014856.1">
    <property type="protein sequence ID" value="ENSLACP00000014753.1"/>
    <property type="gene ID" value="ENSLACG00000012985.1"/>
</dbReference>
<reference evidence="2" key="2">
    <citation type="submission" date="2025-08" db="UniProtKB">
        <authorList>
            <consortium name="Ensembl"/>
        </authorList>
    </citation>
    <scope>IDENTIFICATION</scope>
</reference>
<organism evidence="2 3">
    <name type="scientific">Latimeria chalumnae</name>
    <name type="common">Coelacanth</name>
    <dbReference type="NCBI Taxonomy" id="7897"/>
    <lineage>
        <taxon>Eukaryota</taxon>
        <taxon>Metazoa</taxon>
        <taxon>Chordata</taxon>
        <taxon>Craniata</taxon>
        <taxon>Vertebrata</taxon>
        <taxon>Euteleostomi</taxon>
        <taxon>Coelacanthiformes</taxon>
        <taxon>Coelacanthidae</taxon>
        <taxon>Latimeria</taxon>
    </lineage>
</organism>
<keyword evidence="3" id="KW-1185">Reference proteome</keyword>
<reference evidence="2" key="3">
    <citation type="submission" date="2025-09" db="UniProtKB">
        <authorList>
            <consortium name="Ensembl"/>
        </authorList>
    </citation>
    <scope>IDENTIFICATION</scope>
</reference>
<dbReference type="InParanoid" id="H3AYN2"/>
<dbReference type="Pfam" id="PF22938">
    <property type="entry name" value="Integrase_p58_C"/>
    <property type="match status" value="1"/>
</dbReference>
<evidence type="ECO:0000259" key="1">
    <source>
        <dbReference type="Pfam" id="PF22938"/>
    </source>
</evidence>
<name>H3AYN2_LATCH</name>
<feature type="domain" description="Integrase p58-like C-terminal" evidence="1">
    <location>
        <begin position="60"/>
        <end position="93"/>
    </location>
</feature>
<evidence type="ECO:0000313" key="3">
    <source>
        <dbReference type="Proteomes" id="UP000008672"/>
    </source>
</evidence>
<dbReference type="OMA" id="ETHKMAR"/>